<dbReference type="HAMAP" id="MF_00929">
    <property type="entry name" value="Cellobiose_2_epim"/>
    <property type="match status" value="1"/>
</dbReference>
<dbReference type="GO" id="GO:0047736">
    <property type="term" value="F:cellobiose epimerase activity"/>
    <property type="evidence" value="ECO:0007669"/>
    <property type="project" value="UniProtKB-UniRule"/>
</dbReference>
<dbReference type="EMBL" id="FZNT01000004">
    <property type="protein sequence ID" value="SNR51335.1"/>
    <property type="molecule type" value="Genomic_DNA"/>
</dbReference>
<dbReference type="RefSeq" id="WP_089381280.1">
    <property type="nucleotide sequence ID" value="NZ_FZNT01000004.1"/>
</dbReference>
<comment type="catalytic activity">
    <reaction evidence="1 4">
        <text>D-cellobiose = beta-D-glucosyl-(1-&gt;4)-D-mannopyranose</text>
        <dbReference type="Rhea" id="RHEA:23384"/>
        <dbReference type="ChEBI" id="CHEBI:17057"/>
        <dbReference type="ChEBI" id="CHEBI:47931"/>
        <dbReference type="EC" id="5.1.3.11"/>
    </reaction>
</comment>
<evidence type="ECO:0000256" key="2">
    <source>
        <dbReference type="ARBA" id="ARBA00008558"/>
    </source>
</evidence>
<protein>
    <recommendedName>
        <fullName evidence="4">Cellobiose 2-epimerase</fullName>
        <shortName evidence="4">CE</shortName>
        <ecNumber evidence="4">5.1.3.11</ecNumber>
    </recommendedName>
</protein>
<dbReference type="InterPro" id="IPR028584">
    <property type="entry name" value="Cellobiose_2_epim"/>
</dbReference>
<organism evidence="5 6">
    <name type="scientific">Lutibacter agarilyticus</name>
    <dbReference type="NCBI Taxonomy" id="1109740"/>
    <lineage>
        <taxon>Bacteria</taxon>
        <taxon>Pseudomonadati</taxon>
        <taxon>Bacteroidota</taxon>
        <taxon>Flavobacteriia</taxon>
        <taxon>Flavobacteriales</taxon>
        <taxon>Flavobacteriaceae</taxon>
        <taxon>Lutibacter</taxon>
    </lineage>
</organism>
<comment type="function">
    <text evidence="4">Catalyzes the reversible epimerization of cellobiose to 4-O-beta-D-glucopyranosyl-D-mannose (Glc-Man).</text>
</comment>
<evidence type="ECO:0000313" key="5">
    <source>
        <dbReference type="EMBL" id="SNR51335.1"/>
    </source>
</evidence>
<dbReference type="AlphaFoldDB" id="A0A238WXG1"/>
<dbReference type="Proteomes" id="UP000198384">
    <property type="component" value="Unassembled WGS sequence"/>
</dbReference>
<evidence type="ECO:0000256" key="3">
    <source>
        <dbReference type="ARBA" id="ARBA00023235"/>
    </source>
</evidence>
<dbReference type="PANTHER" id="PTHR15108">
    <property type="entry name" value="N-ACYLGLUCOSAMINE-2-EPIMERASE"/>
    <property type="match status" value="1"/>
</dbReference>
<reference evidence="5 6" key="1">
    <citation type="submission" date="2017-06" db="EMBL/GenBank/DDBJ databases">
        <authorList>
            <person name="Kim H.J."/>
            <person name="Triplett B.A."/>
        </authorList>
    </citation>
    <scope>NUCLEOTIDE SEQUENCE [LARGE SCALE GENOMIC DNA]</scope>
    <source>
        <strain evidence="5 6">DSM 29150</strain>
    </source>
</reference>
<name>A0A238WXG1_9FLAO</name>
<accession>A0A238WXG1</accession>
<evidence type="ECO:0000256" key="1">
    <source>
        <dbReference type="ARBA" id="ARBA00001470"/>
    </source>
</evidence>
<gene>
    <name evidence="5" type="ORF">SAMN06265371_104167</name>
</gene>
<dbReference type="Gene3D" id="1.50.10.10">
    <property type="match status" value="1"/>
</dbReference>
<dbReference type="EC" id="5.1.3.11" evidence="4"/>
<dbReference type="InterPro" id="IPR008928">
    <property type="entry name" value="6-hairpin_glycosidase_sf"/>
</dbReference>
<dbReference type="InterPro" id="IPR010819">
    <property type="entry name" value="AGE/CE"/>
</dbReference>
<keyword evidence="3 4" id="KW-0413">Isomerase</keyword>
<evidence type="ECO:0000256" key="4">
    <source>
        <dbReference type="HAMAP-Rule" id="MF_00929"/>
    </source>
</evidence>
<dbReference type="SUPFAM" id="SSF48208">
    <property type="entry name" value="Six-hairpin glycosidases"/>
    <property type="match status" value="1"/>
</dbReference>
<proteinExistence type="inferred from homology"/>
<comment type="similarity">
    <text evidence="4">Belongs to the cellobiose 2-epimerase family.</text>
</comment>
<dbReference type="OrthoDB" id="618431at2"/>
<evidence type="ECO:0000313" key="6">
    <source>
        <dbReference type="Proteomes" id="UP000198384"/>
    </source>
</evidence>
<sequence length="404" mass="46802">MVIDNNILANNINNLKEELSLELSSLLSFWALEAIDNNNGGFIGEINHFGEKNSEASKGVILNTRILWTFSAAFRTTNLAEYKAVADRAYNYLINHFWDAKNEGLIWEVDYLGNPLNSRKQAYAQGFGIYAFSEYYRATQHTKSLNYANSLYEILENKFCDKISGGYIEALKDDWSVIKDMRLSDKDQNSPKSMNTHLHIIEPYVNLYRINPSEKLKQSITALLEIFNDKIIDKNTGHFNLFFGMDWEIQSTAISFGHDIEGAWLLHEAALIIGDENWIKTIRKKALQLVEITIKKGLDIDGSLFNEFDNGHMDTDKHWWPQAEAMVGLMDAYEINHNEKYLEGIIKLWNFIKFNLKDKENGEWYWRVDENGNPITSEVKVGFWKCPYHNGRALMELIERIEKI</sequence>
<keyword evidence="6" id="KW-1185">Reference proteome</keyword>
<dbReference type="GO" id="GO:0005975">
    <property type="term" value="P:carbohydrate metabolic process"/>
    <property type="evidence" value="ECO:0007669"/>
    <property type="project" value="InterPro"/>
</dbReference>
<comment type="similarity">
    <text evidence="2">Belongs to the N-acylglucosamine 2-epimerase family.</text>
</comment>
<dbReference type="Pfam" id="PF07221">
    <property type="entry name" value="GlcNAc_2-epim"/>
    <property type="match status" value="1"/>
</dbReference>
<dbReference type="InterPro" id="IPR012341">
    <property type="entry name" value="6hp_glycosidase-like_sf"/>
</dbReference>